<protein>
    <recommendedName>
        <fullName evidence="8">Major facilitator superfamily (MFS) profile domain-containing protein</fullName>
    </recommendedName>
</protein>
<comment type="caution">
    <text evidence="9">The sequence shown here is derived from an EMBL/GenBank/DDBJ whole genome shotgun (WGS) entry which is preliminary data.</text>
</comment>
<feature type="transmembrane region" description="Helical" evidence="7">
    <location>
        <begin position="219"/>
        <end position="239"/>
    </location>
</feature>
<dbReference type="OrthoDB" id="440755at2759"/>
<dbReference type="SUPFAM" id="SSF103473">
    <property type="entry name" value="MFS general substrate transporter"/>
    <property type="match status" value="2"/>
</dbReference>
<feature type="transmembrane region" description="Helical" evidence="7">
    <location>
        <begin position="463"/>
        <end position="485"/>
    </location>
</feature>
<dbReference type="PANTHER" id="PTHR42718">
    <property type="entry name" value="MAJOR FACILITATOR SUPERFAMILY MULTIDRUG TRANSPORTER MFSC"/>
    <property type="match status" value="1"/>
</dbReference>
<feature type="transmembrane region" description="Helical" evidence="7">
    <location>
        <begin position="100"/>
        <end position="118"/>
    </location>
</feature>
<feature type="transmembrane region" description="Helical" evidence="7">
    <location>
        <begin position="267"/>
        <end position="291"/>
    </location>
</feature>
<evidence type="ECO:0000313" key="10">
    <source>
        <dbReference type="Proteomes" id="UP000620104"/>
    </source>
</evidence>
<keyword evidence="10" id="KW-1185">Reference proteome</keyword>
<evidence type="ECO:0000256" key="5">
    <source>
        <dbReference type="ARBA" id="ARBA00023136"/>
    </source>
</evidence>
<feature type="transmembrane region" description="Helical" evidence="7">
    <location>
        <begin position="505"/>
        <end position="526"/>
    </location>
</feature>
<feature type="transmembrane region" description="Helical" evidence="7">
    <location>
        <begin position="297"/>
        <end position="314"/>
    </location>
</feature>
<dbReference type="EMBL" id="BLZA01000013">
    <property type="protein sequence ID" value="GHJ85843.1"/>
    <property type="molecule type" value="Genomic_DNA"/>
</dbReference>
<feature type="transmembrane region" description="Helical" evidence="7">
    <location>
        <begin position="191"/>
        <end position="213"/>
    </location>
</feature>
<dbReference type="InterPro" id="IPR011701">
    <property type="entry name" value="MFS"/>
</dbReference>
<accession>A0A8H3TRJ4</accession>
<dbReference type="InterPro" id="IPR036259">
    <property type="entry name" value="MFS_trans_sf"/>
</dbReference>
<evidence type="ECO:0000256" key="7">
    <source>
        <dbReference type="SAM" id="Phobius"/>
    </source>
</evidence>
<feature type="transmembrane region" description="Helical" evidence="7">
    <location>
        <begin position="335"/>
        <end position="355"/>
    </location>
</feature>
<dbReference type="Gene3D" id="1.20.1720.10">
    <property type="entry name" value="Multidrug resistance protein D"/>
    <property type="match status" value="1"/>
</dbReference>
<keyword evidence="4 7" id="KW-1133">Transmembrane helix</keyword>
<evidence type="ECO:0000256" key="4">
    <source>
        <dbReference type="ARBA" id="ARBA00022989"/>
    </source>
</evidence>
<dbReference type="Gene3D" id="1.20.1250.20">
    <property type="entry name" value="MFS general substrate transporter like domains"/>
    <property type="match status" value="1"/>
</dbReference>
<dbReference type="AlphaFoldDB" id="A0A8H3TRJ4"/>
<feature type="region of interest" description="Disordered" evidence="6">
    <location>
        <begin position="531"/>
        <end position="552"/>
    </location>
</feature>
<keyword evidence="2" id="KW-0813">Transport</keyword>
<feature type="transmembrane region" description="Helical" evidence="7">
    <location>
        <begin position="130"/>
        <end position="149"/>
    </location>
</feature>
<name>A0A8H3TRJ4_9TREE</name>
<proteinExistence type="predicted"/>
<feature type="domain" description="Major facilitator superfamily (MFS) profile" evidence="8">
    <location>
        <begin position="64"/>
        <end position="529"/>
    </location>
</feature>
<gene>
    <name evidence="9" type="ORF">NliqN6_2245</name>
</gene>
<dbReference type="PROSITE" id="PS50850">
    <property type="entry name" value="MFS"/>
    <property type="match status" value="1"/>
</dbReference>
<keyword evidence="3 7" id="KW-0812">Transmembrane</keyword>
<organism evidence="9 10">
    <name type="scientific">Naganishia liquefaciens</name>
    <dbReference type="NCBI Taxonomy" id="104408"/>
    <lineage>
        <taxon>Eukaryota</taxon>
        <taxon>Fungi</taxon>
        <taxon>Dikarya</taxon>
        <taxon>Basidiomycota</taxon>
        <taxon>Agaricomycotina</taxon>
        <taxon>Tremellomycetes</taxon>
        <taxon>Filobasidiales</taxon>
        <taxon>Filobasidiaceae</taxon>
        <taxon>Naganishia</taxon>
    </lineage>
</organism>
<dbReference type="GO" id="GO:0022857">
    <property type="term" value="F:transmembrane transporter activity"/>
    <property type="evidence" value="ECO:0007669"/>
    <property type="project" value="InterPro"/>
</dbReference>
<dbReference type="PANTHER" id="PTHR42718:SF9">
    <property type="entry name" value="MAJOR FACILITATOR SUPERFAMILY MULTIDRUG TRANSPORTER MFSC"/>
    <property type="match status" value="1"/>
</dbReference>
<feature type="transmembrane region" description="Helical" evidence="7">
    <location>
        <begin position="155"/>
        <end position="179"/>
    </location>
</feature>
<evidence type="ECO:0000313" key="9">
    <source>
        <dbReference type="EMBL" id="GHJ85843.1"/>
    </source>
</evidence>
<dbReference type="GO" id="GO:0016020">
    <property type="term" value="C:membrane"/>
    <property type="evidence" value="ECO:0007669"/>
    <property type="project" value="UniProtKB-SubCell"/>
</dbReference>
<keyword evidence="5 7" id="KW-0472">Membrane</keyword>
<evidence type="ECO:0000256" key="6">
    <source>
        <dbReference type="SAM" id="MobiDB-lite"/>
    </source>
</evidence>
<dbReference type="InterPro" id="IPR020846">
    <property type="entry name" value="MFS_dom"/>
</dbReference>
<feature type="transmembrane region" description="Helical" evidence="7">
    <location>
        <begin position="401"/>
        <end position="423"/>
    </location>
</feature>
<evidence type="ECO:0000256" key="1">
    <source>
        <dbReference type="ARBA" id="ARBA00004141"/>
    </source>
</evidence>
<reference evidence="9" key="1">
    <citation type="submission" date="2020-07" db="EMBL/GenBank/DDBJ databases">
        <title>Draft Genome Sequence of a Deep-Sea Yeast, Naganishia (Cryptococcus) liquefaciens strain N6.</title>
        <authorList>
            <person name="Han Y.W."/>
            <person name="Kajitani R."/>
            <person name="Morimoto H."/>
            <person name="Parhat M."/>
            <person name="Tsubouchi H."/>
            <person name="Bakenova O."/>
            <person name="Ogata M."/>
            <person name="Argunhan B."/>
            <person name="Aoki R."/>
            <person name="Kajiwara S."/>
            <person name="Itoh T."/>
            <person name="Iwasaki H."/>
        </authorList>
    </citation>
    <scope>NUCLEOTIDE SEQUENCE</scope>
    <source>
        <strain evidence="9">N6</strain>
    </source>
</reference>
<feature type="transmembrane region" description="Helical" evidence="7">
    <location>
        <begin position="429"/>
        <end position="451"/>
    </location>
</feature>
<evidence type="ECO:0000256" key="3">
    <source>
        <dbReference type="ARBA" id="ARBA00022692"/>
    </source>
</evidence>
<sequence>MNDQHIPDKTYPKNESNKLLREKQDGMIALINDETPHLGQTGTPPLSTDAIAFATLSRLRKNLLFTVVIVAITTDTIGTSCLFVSTEAVARDMDLEQGGNAIWIISAYAMAFAACIPLGGRLCDVFPPQWWYLSGFAGMSALTLGNSFVNERKAFLAFRALQGICAALTVPSGFSMVVHMFPNKAEQRTRLIGCSVIWSLGTISGFIFGGVLSFAHWRWIFRFLACAAGAGGLLGWLLMPVAARTSSLLTGNDHWKSLLLQLKRFDLFGVFLIMSVLLLFSLGLTSATVYGWHSPTFIAPFIISLVLLPCFCLWELKLDERHAMIPVAIMKQASFLVLCFTGLCAEMFFTVTQLGPSRYFQDVLDDSSIIVAGKLSAQIVGAIIGGLIHTFYISKFIPAHYRLLGGMVLGIVPGILLLVLSRGGKGMDYWRFICPGYVIGAIGMVVVFQVCNVSIIQAAPPRYSGIASSVFQMCAQTGIVIGASVQAALYTAVPAGLADWRGNQYSFYFLIGCLAVAMVLVVIFLPKMQPEPRESRDRNEGTDDPESTRDVL</sequence>
<dbReference type="Proteomes" id="UP000620104">
    <property type="component" value="Unassembled WGS sequence"/>
</dbReference>
<feature type="transmembrane region" description="Helical" evidence="7">
    <location>
        <begin position="63"/>
        <end position="85"/>
    </location>
</feature>
<evidence type="ECO:0000256" key="2">
    <source>
        <dbReference type="ARBA" id="ARBA00022448"/>
    </source>
</evidence>
<dbReference type="Pfam" id="PF07690">
    <property type="entry name" value="MFS_1"/>
    <property type="match status" value="2"/>
</dbReference>
<evidence type="ECO:0000259" key="8">
    <source>
        <dbReference type="PROSITE" id="PS50850"/>
    </source>
</evidence>
<comment type="subcellular location">
    <subcellularLocation>
        <location evidence="1">Membrane</location>
        <topology evidence="1">Multi-pass membrane protein</topology>
    </subcellularLocation>
</comment>
<feature type="transmembrane region" description="Helical" evidence="7">
    <location>
        <begin position="375"/>
        <end position="394"/>
    </location>
</feature>